<dbReference type="PANTHER" id="PTHR33361:SF2">
    <property type="entry name" value="DUF885 DOMAIN-CONTAINING PROTEIN"/>
    <property type="match status" value="1"/>
</dbReference>
<sequence length="548" mass="60207">MTTTDLIALSDDIARWAAAAAFRSSDDIPRIRRSPGWLPDFTPASIDERRVELAHFRERLAGVAVPEGDVAAAVDARLLGSVLDRVEWDLDVLRNWERDAVFLVGQILGPWFDLLLPRPPFSAAVEQGLIAVARSIPERVELARDNLARAGVGDLARVAALELAGIDARFAASVDALDAVVSPEALAQLRALAPAAGASLAGLAAWLKDSAADLAVSEPVGRDRFVWFLRHVALIADEPEELVRAALQDYRRAVVAEVVTRNRYRDVPPAPLAESIQVQVARQEAQEAEVRAFSEAQGLLSQPDSLGRYHVAPMPAYLQPLRFLGVSDDLTDEDRLDVDGVSYMPDPQPDLPYFYAANAQDPRLGIIHEGAHYKQLALSWANPDPIRRRYVDSVANEGIAFYNEEFMLLAGLFDDAPHSQEIVHNFNRLRSLRVVVDINLATGAFTLDEAIDFFVRLVPMDVETAREECAMYLATPGLAMSYHVGKQQLLRLVTDAVVAQGGTFSLRDVHDRVWANGNVPFSLQRWEILGDRGDLDAIDAYDGTLTGA</sequence>
<keyword evidence="2" id="KW-1185">Reference proteome</keyword>
<evidence type="ECO:0000313" key="1">
    <source>
        <dbReference type="EMBL" id="KAA9106569.1"/>
    </source>
</evidence>
<accession>A0A5J5J143</accession>
<protein>
    <submittedName>
        <fullName evidence="1">DUF885 domain-containing protein</fullName>
    </submittedName>
</protein>
<proteinExistence type="predicted"/>
<dbReference type="PANTHER" id="PTHR33361">
    <property type="entry name" value="GLR0591 PROTEIN"/>
    <property type="match status" value="1"/>
</dbReference>
<gene>
    <name evidence="1" type="ORF">F6B43_15705</name>
</gene>
<dbReference type="EMBL" id="VYSA01000003">
    <property type="protein sequence ID" value="KAA9106569.1"/>
    <property type="molecule type" value="Genomic_DNA"/>
</dbReference>
<dbReference type="Pfam" id="PF05960">
    <property type="entry name" value="DUF885"/>
    <property type="match status" value="1"/>
</dbReference>
<comment type="caution">
    <text evidence="1">The sequence shown here is derived from an EMBL/GenBank/DDBJ whole genome shotgun (WGS) entry which is preliminary data.</text>
</comment>
<dbReference type="OrthoDB" id="7207122at2"/>
<organism evidence="1 2">
    <name type="scientific">Microbacterium rhizomatis</name>
    <dbReference type="NCBI Taxonomy" id="1631477"/>
    <lineage>
        <taxon>Bacteria</taxon>
        <taxon>Bacillati</taxon>
        <taxon>Actinomycetota</taxon>
        <taxon>Actinomycetes</taxon>
        <taxon>Micrococcales</taxon>
        <taxon>Microbacteriaceae</taxon>
        <taxon>Microbacterium</taxon>
    </lineage>
</organism>
<dbReference type="RefSeq" id="WP_150449918.1">
    <property type="nucleotide sequence ID" value="NZ_VYSA01000003.1"/>
</dbReference>
<dbReference type="AlphaFoldDB" id="A0A5J5J143"/>
<evidence type="ECO:0000313" key="2">
    <source>
        <dbReference type="Proteomes" id="UP000325827"/>
    </source>
</evidence>
<dbReference type="Proteomes" id="UP000325827">
    <property type="component" value="Unassembled WGS sequence"/>
</dbReference>
<name>A0A5J5J143_9MICO</name>
<dbReference type="InterPro" id="IPR010281">
    <property type="entry name" value="DUF885"/>
</dbReference>
<reference evidence="2" key="1">
    <citation type="submission" date="2019-09" db="EMBL/GenBank/DDBJ databases">
        <title>Mumia zhuanghuii sp. nov. isolated from the intestinal contents of plateau pika (Ochotona curzoniae) in the Qinghai-Tibet plateau of China.</title>
        <authorList>
            <person name="Tian Z."/>
        </authorList>
    </citation>
    <scope>NUCLEOTIDE SEQUENCE [LARGE SCALE GENOMIC DNA]</scope>
    <source>
        <strain evidence="2">JCM 30598</strain>
    </source>
</reference>